<dbReference type="OrthoDB" id="4453902at2759"/>
<dbReference type="Proteomes" id="UP001150942">
    <property type="component" value="Unassembled WGS sequence"/>
</dbReference>
<gene>
    <name evidence="1" type="ORF">N7449_010730</name>
</gene>
<accession>A0A9W9M303</accession>
<name>A0A9W9M303_9EURO</name>
<reference evidence="1" key="2">
    <citation type="journal article" date="2023" name="IMA Fungus">
        <title>Comparative genomic study of the Penicillium genus elucidates a diverse pangenome and 15 lateral gene transfer events.</title>
        <authorList>
            <person name="Petersen C."/>
            <person name="Sorensen T."/>
            <person name="Nielsen M.R."/>
            <person name="Sondergaard T.E."/>
            <person name="Sorensen J.L."/>
            <person name="Fitzpatrick D.A."/>
            <person name="Frisvad J.C."/>
            <person name="Nielsen K.L."/>
        </authorList>
    </citation>
    <scope>NUCLEOTIDE SEQUENCE</scope>
    <source>
        <strain evidence="1">IBT 20477</strain>
    </source>
</reference>
<organism evidence="1 2">
    <name type="scientific">Penicillium cf. viridicatum</name>
    <dbReference type="NCBI Taxonomy" id="2972119"/>
    <lineage>
        <taxon>Eukaryota</taxon>
        <taxon>Fungi</taxon>
        <taxon>Dikarya</taxon>
        <taxon>Ascomycota</taxon>
        <taxon>Pezizomycotina</taxon>
        <taxon>Eurotiomycetes</taxon>
        <taxon>Eurotiomycetidae</taxon>
        <taxon>Eurotiales</taxon>
        <taxon>Aspergillaceae</taxon>
        <taxon>Penicillium</taxon>
    </lineage>
</organism>
<reference evidence="1" key="1">
    <citation type="submission" date="2022-11" db="EMBL/GenBank/DDBJ databases">
        <authorList>
            <person name="Petersen C."/>
        </authorList>
    </citation>
    <scope>NUCLEOTIDE SEQUENCE</scope>
    <source>
        <strain evidence="1">IBT 20477</strain>
    </source>
</reference>
<evidence type="ECO:0000313" key="1">
    <source>
        <dbReference type="EMBL" id="KAJ5187736.1"/>
    </source>
</evidence>
<proteinExistence type="predicted"/>
<evidence type="ECO:0000313" key="2">
    <source>
        <dbReference type="Proteomes" id="UP001150942"/>
    </source>
</evidence>
<protein>
    <submittedName>
        <fullName evidence="1">Uncharacterized protein</fullName>
    </submittedName>
</protein>
<dbReference type="EMBL" id="JAPQKQ010000007">
    <property type="protein sequence ID" value="KAJ5187736.1"/>
    <property type="molecule type" value="Genomic_DNA"/>
</dbReference>
<dbReference type="AlphaFoldDB" id="A0A9W9M303"/>
<keyword evidence="2" id="KW-1185">Reference proteome</keyword>
<sequence>MADSQAQPHAFLKSLSQQVRYLEPDFPSRGYLHKLGIQTFEVPFDPNANGALKFDPCFFQPHPDKLLEKYHIPPRTQKKYEVHLRIPHIRAVQDFIVKGLGLMEYPPGVAPIFENISCIDRKKYLMENEAYSQADGIERVIRAHLSTPRGGPSDYFTLEHLRNQASWCPRYKDGDPPTLEGYESPKTWQVVHHYRYADRPLKPHSVVSCISDVRPTDTNRGLTIHELRAIVCTMLRRVNHKPFRTCRTHPILVLSFLGDQQGRVIQALYDGKKIILQYSQLWSFADAEKAPVELFVRYALSEPVGGTYKLSIR</sequence>
<comment type="caution">
    <text evidence="1">The sequence shown here is derived from an EMBL/GenBank/DDBJ whole genome shotgun (WGS) entry which is preliminary data.</text>
</comment>